<name>A0A1V0UBP9_STRVN</name>
<feature type="compositionally biased region" description="Low complexity" evidence="1">
    <location>
        <begin position="40"/>
        <end position="62"/>
    </location>
</feature>
<dbReference type="EMBL" id="CP020570">
    <property type="protein sequence ID" value="ARF62500.1"/>
    <property type="molecule type" value="Genomic_DNA"/>
</dbReference>
<dbReference type="KEGG" id="svu:B1H20_14625"/>
<proteinExistence type="predicted"/>
<keyword evidence="2" id="KW-0812">Transmembrane</keyword>
<keyword evidence="2" id="KW-0472">Membrane</keyword>
<dbReference type="OrthoDB" id="265224at2"/>
<reference evidence="3 4" key="1">
    <citation type="submission" date="2017-03" db="EMBL/GenBank/DDBJ databases">
        <title>Complete Genome Sequence of a natural compounds producer, Streptomyces violaceus S21.</title>
        <authorList>
            <person name="Zhong C."/>
            <person name="Zhao Z."/>
            <person name="Fu J."/>
            <person name="Zong G."/>
            <person name="Qin R."/>
            <person name="Cao G."/>
        </authorList>
    </citation>
    <scope>NUCLEOTIDE SEQUENCE [LARGE SCALE GENOMIC DNA]</scope>
    <source>
        <strain evidence="3 4">S21</strain>
    </source>
</reference>
<evidence type="ECO:0000256" key="1">
    <source>
        <dbReference type="SAM" id="MobiDB-lite"/>
    </source>
</evidence>
<dbReference type="AlphaFoldDB" id="A0A1V0UBP9"/>
<dbReference type="Proteomes" id="UP000192445">
    <property type="component" value="Chromosome"/>
</dbReference>
<evidence type="ECO:0000313" key="4">
    <source>
        <dbReference type="Proteomes" id="UP000192445"/>
    </source>
</evidence>
<feature type="transmembrane region" description="Helical" evidence="2">
    <location>
        <begin position="158"/>
        <end position="176"/>
    </location>
</feature>
<gene>
    <name evidence="3" type="ORF">B1H20_14625</name>
</gene>
<organism evidence="3 4">
    <name type="scientific">Streptomyces violaceoruber</name>
    <dbReference type="NCBI Taxonomy" id="1935"/>
    <lineage>
        <taxon>Bacteria</taxon>
        <taxon>Bacillati</taxon>
        <taxon>Actinomycetota</taxon>
        <taxon>Actinomycetes</taxon>
        <taxon>Kitasatosporales</taxon>
        <taxon>Streptomycetaceae</taxon>
        <taxon>Streptomyces</taxon>
        <taxon>Streptomyces violaceoruber group</taxon>
    </lineage>
</organism>
<protein>
    <submittedName>
        <fullName evidence="3">DUF417 domain-containing protein</fullName>
    </submittedName>
</protein>
<feature type="transmembrane region" description="Helical" evidence="2">
    <location>
        <begin position="87"/>
        <end position="106"/>
    </location>
</feature>
<evidence type="ECO:0000313" key="3">
    <source>
        <dbReference type="EMBL" id="ARF62500.1"/>
    </source>
</evidence>
<feature type="transmembrane region" description="Helical" evidence="2">
    <location>
        <begin position="132"/>
        <end position="151"/>
    </location>
</feature>
<accession>A0A1V0UBP9</accession>
<feature type="region of interest" description="Disordered" evidence="1">
    <location>
        <begin position="1"/>
        <end position="62"/>
    </location>
</feature>
<feature type="transmembrane region" description="Helical" evidence="2">
    <location>
        <begin position="196"/>
        <end position="213"/>
    </location>
</feature>
<sequence>MRSYTAEPSLPPPGATPHARPHLSIATPASTPVSGSGPDSTVAPASVPRAPAPERAAAAAPTTATAMTAGTQALNRLAAYVNAHSHALLRVTVGIVFFGFGVLKLFPSASPAEQLAVDAATKMTLGMVPETVLLLSLAALETAIGIGLIVGRRLLRPALVAFFLHMGGVFSTLLLLPDAMWQPHSPAPTMEGQYVVKNVVLVAVCLVVAAHEWSRGDRSRAGNGAG</sequence>
<evidence type="ECO:0000256" key="2">
    <source>
        <dbReference type="SAM" id="Phobius"/>
    </source>
</evidence>
<keyword evidence="2" id="KW-1133">Transmembrane helix</keyword>
<feature type="compositionally biased region" description="Polar residues" evidence="1">
    <location>
        <begin position="27"/>
        <end position="39"/>
    </location>
</feature>